<reference evidence="2" key="2">
    <citation type="submission" date="2020-12" db="EMBL/GenBank/DDBJ databases">
        <title>New Spironucleus salmonicida genome in near-complete chromosomes.</title>
        <authorList>
            <person name="Xu F."/>
            <person name="Kurt Z."/>
            <person name="Jimenez-Gonzalez A."/>
            <person name="Astvaldsson A."/>
            <person name="Andersson J.O."/>
            <person name="Svard S.G."/>
        </authorList>
    </citation>
    <scope>NUCLEOTIDE SEQUENCE</scope>
    <source>
        <strain evidence="2">ATCC 50377</strain>
    </source>
</reference>
<dbReference type="Proteomes" id="UP000018208">
    <property type="component" value="Unassembled WGS sequence"/>
</dbReference>
<evidence type="ECO:0000313" key="2">
    <source>
        <dbReference type="EMBL" id="KAH0576761.1"/>
    </source>
</evidence>
<evidence type="ECO:0000313" key="3">
    <source>
        <dbReference type="Proteomes" id="UP000018208"/>
    </source>
</evidence>
<dbReference type="AlphaFoldDB" id="V6LWK6"/>
<dbReference type="EMBL" id="KI546100">
    <property type="protein sequence ID" value="EST45164.1"/>
    <property type="molecule type" value="Genomic_DNA"/>
</dbReference>
<protein>
    <recommendedName>
        <fullName evidence="4">Transglutaminase-like superfamily protein</fullName>
    </recommendedName>
</protein>
<evidence type="ECO:0000313" key="1">
    <source>
        <dbReference type="EMBL" id="EST45164.1"/>
    </source>
</evidence>
<evidence type="ECO:0008006" key="4">
    <source>
        <dbReference type="Google" id="ProtNLM"/>
    </source>
</evidence>
<proteinExistence type="predicted"/>
<dbReference type="VEuPathDB" id="GiardiaDB:SS50377_20107"/>
<name>V6LWK6_9EUKA</name>
<dbReference type="EMBL" id="AUWU02000001">
    <property type="protein sequence ID" value="KAH0576761.1"/>
    <property type="molecule type" value="Genomic_DNA"/>
</dbReference>
<organism evidence="1">
    <name type="scientific">Spironucleus salmonicida</name>
    <dbReference type="NCBI Taxonomy" id="348837"/>
    <lineage>
        <taxon>Eukaryota</taxon>
        <taxon>Metamonada</taxon>
        <taxon>Diplomonadida</taxon>
        <taxon>Hexamitidae</taxon>
        <taxon>Hexamitinae</taxon>
        <taxon>Spironucleus</taxon>
    </lineage>
</organism>
<gene>
    <name evidence="1" type="ORF">SS50377_14736</name>
    <name evidence="2" type="ORF">SS50377_20107</name>
</gene>
<reference evidence="1 2" key="1">
    <citation type="journal article" date="2014" name="PLoS Genet.">
        <title>The Genome of Spironucleus salmonicida Highlights a Fish Pathogen Adapted to Fluctuating Environments.</title>
        <authorList>
            <person name="Xu F."/>
            <person name="Jerlstrom-Hultqvist J."/>
            <person name="Einarsson E."/>
            <person name="Astvaldsson A."/>
            <person name="Svard S.G."/>
            <person name="Andersson J.O."/>
        </authorList>
    </citation>
    <scope>NUCLEOTIDE SEQUENCE</scope>
    <source>
        <strain evidence="2">ATCC 50377</strain>
    </source>
</reference>
<keyword evidence="3" id="KW-1185">Reference proteome</keyword>
<accession>V6LWK6</accession>
<sequence length="974" mass="115301">MKNSLVIDALTVTTQKQKDLKFRTSIKKKNKMYASAAIHQPMCTFRQTQLSKSYARQTVQQLYAEALSVENTKIQESKDQIIVQKNTSLLEKFKPSYFYYNQLNQEERVLYLQIENHIFNDEAFLINVVDQNISGQKLAQAYNMDYIMDFKGLVLFKTGQLKVKYYNKDLYSSYHLNQQAQVVYGNLLNIMNRFIESIDKFNCVNQLVQYIVQQIDYSELKDDCSAFHALIGRKANSLGIARVFSLLLRQFDIESHVVAGTFLGKLHYWNIINYKKEYIQGNLLSLIDSPFHAQNDDLFTFIDITSTILNKIDMHIPYYHINVDFERINADHSFLNFFIYPETQNLVFLEEAITNHQKLRDLMKKISLNLSKLSIHNDKLYYDVLIIFGQKFTDTQLWLESRWSDIISMLLRYAPNFQLKSLEFPRTPTPAFTFVFSRQEKQDFILYPQIFSTFQNHQLDELINFVITQHQFMNKLIIPLDTDKDMNYCIQNFQEDYILQMLRLKIFDTENPLDSCIFGYNSSAMLIVIIFIHIPEYNNVPKYARKNRLLLQPSLRYIYSTIVQNLMKRIDEITILYTKIITQDQLTFIFQCIRLDYPELFFTPIIDIIMSYDQLKREMKILVPLPDFTQLQHQSNQLNQMLLQLPQIPKNSSDYQKQEIILQYLINNYYAYIQLNQNSTSAYDFLIEKQVSSQSISTAFALLCQSYQIPACAVKSEKSKHCITLNWIASKCTILDLYVQFQGRIEQQNQYFYPTFSFNISYLYYKLIDNTFQDIIIKQANSTLNPIFKKYKIENLDDSGLLQLKQSFSEQIVPFQRSPIVQICHTNIKQSLFFDFLYSKITSISAHLLMNHQKIHPINFKFDLSSKLPVVLVRLKYEINFSEVDFHPDNLEVENQKNIAKQIYQHISLNKEFSILKLSYKTLPNLYQQQFSRYKFDQNMRILLKKKIQEHVGQIFYIIPCFNEYCIIFIFAQQ</sequence>